<reference evidence="3" key="1">
    <citation type="journal article" date="2019" name="Int. J. Syst. Evol. Microbiol.">
        <title>The Global Catalogue of Microorganisms (GCM) 10K type strain sequencing project: providing services to taxonomists for standard genome sequencing and annotation.</title>
        <authorList>
            <consortium name="The Broad Institute Genomics Platform"/>
            <consortium name="The Broad Institute Genome Sequencing Center for Infectious Disease"/>
            <person name="Wu L."/>
            <person name="Ma J."/>
        </authorList>
    </citation>
    <scope>NUCLEOTIDE SEQUENCE [LARGE SCALE GENOMIC DNA]</scope>
    <source>
        <strain evidence="3">CCUG 59129</strain>
    </source>
</reference>
<dbReference type="Gene3D" id="2.170.120.30">
    <property type="match status" value="2"/>
</dbReference>
<organism evidence="2 3">
    <name type="scientific">Paenibacillus chungangensis</name>
    <dbReference type="NCBI Taxonomy" id="696535"/>
    <lineage>
        <taxon>Bacteria</taxon>
        <taxon>Bacillati</taxon>
        <taxon>Bacillota</taxon>
        <taxon>Bacilli</taxon>
        <taxon>Bacillales</taxon>
        <taxon>Paenibacillaceae</taxon>
        <taxon>Paenibacillus</taxon>
    </lineage>
</organism>
<dbReference type="Gene3D" id="2.170.120.40">
    <property type="entry name" value="YbbR-like domain"/>
    <property type="match status" value="2"/>
</dbReference>
<feature type="compositionally biased region" description="Acidic residues" evidence="1">
    <location>
        <begin position="417"/>
        <end position="426"/>
    </location>
</feature>
<accession>A0ABW3HU87</accession>
<evidence type="ECO:0000313" key="2">
    <source>
        <dbReference type="EMBL" id="MFD0961065.1"/>
    </source>
</evidence>
<dbReference type="EMBL" id="JBHTJZ010000030">
    <property type="protein sequence ID" value="MFD0961065.1"/>
    <property type="molecule type" value="Genomic_DNA"/>
</dbReference>
<dbReference type="Pfam" id="PF07949">
    <property type="entry name" value="YbbR"/>
    <property type="match status" value="1"/>
</dbReference>
<evidence type="ECO:0000313" key="3">
    <source>
        <dbReference type="Proteomes" id="UP001596989"/>
    </source>
</evidence>
<evidence type="ECO:0000256" key="1">
    <source>
        <dbReference type="SAM" id="MobiDB-lite"/>
    </source>
</evidence>
<dbReference type="InterPro" id="IPR012505">
    <property type="entry name" value="YbbR"/>
</dbReference>
<protein>
    <submittedName>
        <fullName evidence="2">CdaR family protein</fullName>
    </submittedName>
</protein>
<dbReference type="PANTHER" id="PTHR37804">
    <property type="entry name" value="CDAA REGULATORY PROTEIN CDAR"/>
    <property type="match status" value="1"/>
</dbReference>
<dbReference type="PANTHER" id="PTHR37804:SF1">
    <property type="entry name" value="CDAA REGULATORY PROTEIN CDAR"/>
    <property type="match status" value="1"/>
</dbReference>
<name>A0ABW3HU87_9BACL</name>
<feature type="region of interest" description="Disordered" evidence="1">
    <location>
        <begin position="417"/>
        <end position="513"/>
    </location>
</feature>
<dbReference type="Proteomes" id="UP001596989">
    <property type="component" value="Unassembled WGS sequence"/>
</dbReference>
<proteinExistence type="predicted"/>
<gene>
    <name evidence="2" type="ORF">ACFQ2I_17010</name>
</gene>
<dbReference type="InterPro" id="IPR053154">
    <property type="entry name" value="c-di-AMP_regulator"/>
</dbReference>
<feature type="compositionally biased region" description="Acidic residues" evidence="1">
    <location>
        <begin position="436"/>
        <end position="452"/>
    </location>
</feature>
<feature type="compositionally biased region" description="Polar residues" evidence="1">
    <location>
        <begin position="503"/>
        <end position="513"/>
    </location>
</feature>
<comment type="caution">
    <text evidence="2">The sequence shown here is derived from an EMBL/GenBank/DDBJ whole genome shotgun (WGS) entry which is preliminary data.</text>
</comment>
<sequence>MDKLLNHPTALKIISVILGLLLWAVVHVDPETSPQRVTSNIDTKIIEAIAIQAEGLDTSKYVLSAMEPSVARLVVEGRISSLFAAGNADYIVSVDLSDAKPGIDEYPLSVTLPKGIKEIELSPRTVMVRIEDIVTNNLDVGVIVEGKPAEGYVMGEPEIMSEGGGVIEVTLPRDDMSRVGTAAVTMNVEGADKTVSNKRAKIVVYDKDGNEMPEAIVKPDSLHVEVQVTLPFKQVPLQVRYTGDLPENVSLVSVKPELDQVTVYAQQEELDRIQVYDGAVLDLSKVKESGVIEVKTPPLDGIQAVVPGEVALQIVVERAITRTLSGIDVDVSSVAEGFRAEIRLPVGGRMDLVVSGAASVLQDLNASEVRIVANVDGLEAGIHKVPLEIDLPPYVQPVLDGGQPLTASIEIVDESLETSEGAEDVEVGTNPTDTPDGSEDMGDEQDADDEAASDQRRASTDNSGSSTDADSKNTLLSDSDDNDGASNNGDSIGEEKKGKYGGSVQNNGMTVAI</sequence>
<feature type="compositionally biased region" description="Polar residues" evidence="1">
    <location>
        <begin position="460"/>
        <end position="476"/>
    </location>
</feature>
<keyword evidence="3" id="KW-1185">Reference proteome</keyword>
<dbReference type="RefSeq" id="WP_377566277.1">
    <property type="nucleotide sequence ID" value="NZ_JBHTJZ010000030.1"/>
</dbReference>